<comment type="caution">
    <text evidence="2">The sequence shown here is derived from an EMBL/GenBank/DDBJ whole genome shotgun (WGS) entry which is preliminary data.</text>
</comment>
<evidence type="ECO:0000256" key="1">
    <source>
        <dbReference type="SAM" id="MobiDB-lite"/>
    </source>
</evidence>
<protein>
    <submittedName>
        <fullName evidence="2">Uncharacterized protein</fullName>
    </submittedName>
</protein>
<dbReference type="EMBL" id="DWUW01000356">
    <property type="protein sequence ID" value="HJD32733.1"/>
    <property type="molecule type" value="Genomic_DNA"/>
</dbReference>
<organism evidence="2 3">
    <name type="scientific">Candidatus Eisenbergiella stercorigallinarum</name>
    <dbReference type="NCBI Taxonomy" id="2838557"/>
    <lineage>
        <taxon>Bacteria</taxon>
        <taxon>Bacillati</taxon>
        <taxon>Bacillota</taxon>
        <taxon>Clostridia</taxon>
        <taxon>Lachnospirales</taxon>
        <taxon>Lachnospiraceae</taxon>
        <taxon>Eisenbergiella</taxon>
    </lineage>
</organism>
<dbReference type="Proteomes" id="UP000823851">
    <property type="component" value="Unassembled WGS sequence"/>
</dbReference>
<reference evidence="2" key="2">
    <citation type="submission" date="2021-04" db="EMBL/GenBank/DDBJ databases">
        <authorList>
            <person name="Gilroy R."/>
        </authorList>
    </citation>
    <scope>NUCLEOTIDE SEQUENCE</scope>
    <source>
        <strain evidence="2">ChiHjej8B7-25341</strain>
    </source>
</reference>
<proteinExistence type="predicted"/>
<sequence length="93" mass="10175">MEKKTAAAYRPDRENVRIDKNGKASDIDARTVMSHDGCNPVNRDREMQRAHSGGEMLFPGILPGATPGSLPGSLPESMPPVPPILFRDGPFFR</sequence>
<feature type="region of interest" description="Disordered" evidence="1">
    <location>
        <begin position="55"/>
        <end position="93"/>
    </location>
</feature>
<accession>A0A9D2R370</accession>
<dbReference type="AlphaFoldDB" id="A0A9D2R370"/>
<reference evidence="2" key="1">
    <citation type="journal article" date="2021" name="PeerJ">
        <title>Extensive microbial diversity within the chicken gut microbiome revealed by metagenomics and culture.</title>
        <authorList>
            <person name="Gilroy R."/>
            <person name="Ravi A."/>
            <person name="Getino M."/>
            <person name="Pursley I."/>
            <person name="Horton D.L."/>
            <person name="Alikhan N.F."/>
            <person name="Baker D."/>
            <person name="Gharbi K."/>
            <person name="Hall N."/>
            <person name="Watson M."/>
            <person name="Adriaenssens E.M."/>
            <person name="Foster-Nyarko E."/>
            <person name="Jarju S."/>
            <person name="Secka A."/>
            <person name="Antonio M."/>
            <person name="Oren A."/>
            <person name="Chaudhuri R.R."/>
            <person name="La Ragione R."/>
            <person name="Hildebrand F."/>
            <person name="Pallen M.J."/>
        </authorList>
    </citation>
    <scope>NUCLEOTIDE SEQUENCE</scope>
    <source>
        <strain evidence="2">ChiHjej8B7-25341</strain>
    </source>
</reference>
<name>A0A9D2R370_9FIRM</name>
<evidence type="ECO:0000313" key="3">
    <source>
        <dbReference type="Proteomes" id="UP000823851"/>
    </source>
</evidence>
<gene>
    <name evidence="2" type="ORF">H9912_12450</name>
</gene>
<evidence type="ECO:0000313" key="2">
    <source>
        <dbReference type="EMBL" id="HJD32733.1"/>
    </source>
</evidence>